<dbReference type="CDD" id="cd01392">
    <property type="entry name" value="HTH_LacI"/>
    <property type="match status" value="1"/>
</dbReference>
<dbReference type="SUPFAM" id="SSF53822">
    <property type="entry name" value="Periplasmic binding protein-like I"/>
    <property type="match status" value="1"/>
</dbReference>
<dbReference type="PANTHER" id="PTHR30146">
    <property type="entry name" value="LACI-RELATED TRANSCRIPTIONAL REPRESSOR"/>
    <property type="match status" value="1"/>
</dbReference>
<dbReference type="CDD" id="cd06267">
    <property type="entry name" value="PBP1_LacI_sugar_binding-like"/>
    <property type="match status" value="1"/>
</dbReference>
<evidence type="ECO:0000313" key="5">
    <source>
        <dbReference type="EMBL" id="RZS74782.1"/>
    </source>
</evidence>
<dbReference type="GO" id="GO:0000976">
    <property type="term" value="F:transcription cis-regulatory region binding"/>
    <property type="evidence" value="ECO:0007669"/>
    <property type="project" value="TreeGrafter"/>
</dbReference>
<keyword evidence="3" id="KW-0804">Transcription</keyword>
<name>A0A4Q7N0U0_9BACT</name>
<protein>
    <submittedName>
        <fullName evidence="5">LacI family transcriptional regulator</fullName>
    </submittedName>
</protein>
<dbReference type="EMBL" id="SGXA01000001">
    <property type="protein sequence ID" value="RZS74782.1"/>
    <property type="molecule type" value="Genomic_DNA"/>
</dbReference>
<evidence type="ECO:0000256" key="1">
    <source>
        <dbReference type="ARBA" id="ARBA00023015"/>
    </source>
</evidence>
<evidence type="ECO:0000259" key="4">
    <source>
        <dbReference type="PROSITE" id="PS50932"/>
    </source>
</evidence>
<proteinExistence type="predicted"/>
<dbReference type="Gene3D" id="1.10.260.40">
    <property type="entry name" value="lambda repressor-like DNA-binding domains"/>
    <property type="match status" value="1"/>
</dbReference>
<dbReference type="InterPro" id="IPR001761">
    <property type="entry name" value="Peripla_BP/Lac1_sug-bd_dom"/>
</dbReference>
<evidence type="ECO:0000256" key="3">
    <source>
        <dbReference type="ARBA" id="ARBA00023163"/>
    </source>
</evidence>
<comment type="caution">
    <text evidence="5">The sequence shown here is derived from an EMBL/GenBank/DDBJ whole genome shotgun (WGS) entry which is preliminary data.</text>
</comment>
<dbReference type="SMART" id="SM00354">
    <property type="entry name" value="HTH_LACI"/>
    <property type="match status" value="1"/>
</dbReference>
<sequence>MQTFAYLSHKVTIADIARKLSIAPATVSRALNGHPAISEKTRKLVEKTARKLQYKRNNIASSLRSGKSNLIGVIIPSAEINFFGSVVHGIEKLANEKGYNVLIYQSNESNEQERKGLETFLHARVDGILVSIAKDTTEYDHFLDIREQGIPIVFFDRAKEELDIPAVVVDDFKGGYAATEELLKQGYKRIAHISGPAHMDVFKKRLQGYQAALKAHKIHFDLQLVVEGYVSIGSGQQATEQLMRLPEPPDAIFAVEDFTALGVLKQLKAMGKKVPQDIGVVGFANEMFGEHITPSLTTFDQQTVTMGKEATDLLLQLLDSSSKTIAQQKIMLEPIPVIRESSQRKK</sequence>
<feature type="domain" description="HTH lacI-type" evidence="4">
    <location>
        <begin position="11"/>
        <end position="65"/>
    </location>
</feature>
<dbReference type="Pfam" id="PF00356">
    <property type="entry name" value="LacI"/>
    <property type="match status" value="1"/>
</dbReference>
<dbReference type="GO" id="GO:0003700">
    <property type="term" value="F:DNA-binding transcription factor activity"/>
    <property type="evidence" value="ECO:0007669"/>
    <property type="project" value="TreeGrafter"/>
</dbReference>
<dbReference type="Pfam" id="PF00532">
    <property type="entry name" value="Peripla_BP_1"/>
    <property type="match status" value="1"/>
</dbReference>
<dbReference type="InterPro" id="IPR028082">
    <property type="entry name" value="Peripla_BP_I"/>
</dbReference>
<organism evidence="5 6">
    <name type="scientific">Pseudobacter ginsenosidimutans</name>
    <dbReference type="NCBI Taxonomy" id="661488"/>
    <lineage>
        <taxon>Bacteria</taxon>
        <taxon>Pseudomonadati</taxon>
        <taxon>Bacteroidota</taxon>
        <taxon>Chitinophagia</taxon>
        <taxon>Chitinophagales</taxon>
        <taxon>Chitinophagaceae</taxon>
        <taxon>Pseudobacter</taxon>
    </lineage>
</organism>
<dbReference type="InterPro" id="IPR000843">
    <property type="entry name" value="HTH_LacI"/>
</dbReference>
<accession>A0A4Q7N0U0</accession>
<keyword evidence="6" id="KW-1185">Reference proteome</keyword>
<evidence type="ECO:0000256" key="2">
    <source>
        <dbReference type="ARBA" id="ARBA00023125"/>
    </source>
</evidence>
<dbReference type="AlphaFoldDB" id="A0A4Q7N0U0"/>
<dbReference type="SUPFAM" id="SSF47413">
    <property type="entry name" value="lambda repressor-like DNA-binding domains"/>
    <property type="match status" value="1"/>
</dbReference>
<keyword evidence="2" id="KW-0238">DNA-binding</keyword>
<dbReference type="InterPro" id="IPR010982">
    <property type="entry name" value="Lambda_DNA-bd_dom_sf"/>
</dbReference>
<gene>
    <name evidence="5" type="ORF">EV199_0633</name>
</gene>
<dbReference type="PROSITE" id="PS50932">
    <property type="entry name" value="HTH_LACI_2"/>
    <property type="match status" value="1"/>
</dbReference>
<evidence type="ECO:0000313" key="6">
    <source>
        <dbReference type="Proteomes" id="UP000293874"/>
    </source>
</evidence>
<reference evidence="5 6" key="1">
    <citation type="submission" date="2019-02" db="EMBL/GenBank/DDBJ databases">
        <title>Genomic Encyclopedia of Type Strains, Phase IV (KMG-IV): sequencing the most valuable type-strain genomes for metagenomic binning, comparative biology and taxonomic classification.</title>
        <authorList>
            <person name="Goeker M."/>
        </authorList>
    </citation>
    <scope>NUCLEOTIDE SEQUENCE [LARGE SCALE GENOMIC DNA]</scope>
    <source>
        <strain evidence="5 6">DSM 18116</strain>
    </source>
</reference>
<keyword evidence="1" id="KW-0805">Transcription regulation</keyword>
<dbReference type="Proteomes" id="UP000293874">
    <property type="component" value="Unassembled WGS sequence"/>
</dbReference>
<dbReference type="PANTHER" id="PTHR30146:SF109">
    <property type="entry name" value="HTH-TYPE TRANSCRIPTIONAL REGULATOR GALS"/>
    <property type="match status" value="1"/>
</dbReference>
<dbReference type="Gene3D" id="3.40.50.2300">
    <property type="match status" value="2"/>
</dbReference>